<dbReference type="PANTHER" id="PTHR31001:SF85">
    <property type="entry name" value="ZN(II)2CYS6 TRANSCRIPTION FACTOR (EUROFUNG)"/>
    <property type="match status" value="1"/>
</dbReference>
<evidence type="ECO:0000256" key="3">
    <source>
        <dbReference type="SAM" id="MobiDB-lite"/>
    </source>
</evidence>
<dbReference type="Proteomes" id="UP000295604">
    <property type="component" value="Unassembled WGS sequence"/>
</dbReference>
<feature type="region of interest" description="Disordered" evidence="3">
    <location>
        <begin position="45"/>
        <end position="87"/>
    </location>
</feature>
<organism evidence="5 6">
    <name type="scientific">Colletotrichum sidae</name>
    <dbReference type="NCBI Taxonomy" id="1347389"/>
    <lineage>
        <taxon>Eukaryota</taxon>
        <taxon>Fungi</taxon>
        <taxon>Dikarya</taxon>
        <taxon>Ascomycota</taxon>
        <taxon>Pezizomycotina</taxon>
        <taxon>Sordariomycetes</taxon>
        <taxon>Hypocreomycetidae</taxon>
        <taxon>Glomerellales</taxon>
        <taxon>Glomerellaceae</taxon>
        <taxon>Colletotrichum</taxon>
        <taxon>Colletotrichum orbiculare species complex</taxon>
    </lineage>
</organism>
<dbReference type="CDD" id="cd12148">
    <property type="entry name" value="fungal_TF_MHR"/>
    <property type="match status" value="1"/>
</dbReference>
<dbReference type="InterPro" id="IPR050613">
    <property type="entry name" value="Sec_Metabolite_Reg"/>
</dbReference>
<reference evidence="5 6" key="1">
    <citation type="submission" date="2018-11" db="EMBL/GenBank/DDBJ databases">
        <title>Genome sequence and assembly of Colletotrichum sidae.</title>
        <authorList>
            <person name="Gan P."/>
            <person name="Shirasu K."/>
        </authorList>
    </citation>
    <scope>NUCLEOTIDE SEQUENCE [LARGE SCALE GENOMIC DNA]</scope>
    <source>
        <strain evidence="5 6">CBS 518.97</strain>
    </source>
</reference>
<evidence type="ECO:0000256" key="1">
    <source>
        <dbReference type="ARBA" id="ARBA00004123"/>
    </source>
</evidence>
<dbReference type="InterPro" id="IPR007219">
    <property type="entry name" value="XnlR_reg_dom"/>
</dbReference>
<name>A0A4R8TIR4_9PEZI</name>
<sequence length="608" mass="68554">MTSAQDNKRECREPSPAPPRKPRRRNNHALHEKIAEIESLLQRYVADPRAGEGQGSTLSAELEGIPSDEPAPGSLDKHRSRPDQGKLVNNWDGNVEFRDSKTMAAVFEDLETIGALIDVEFEQSGWLPAIIPPDSNRPSYYPGVPLPVQISACLPSPDGMTVLWDAFLERVDPVTKIVHVPTVRRRMAEAMSSFSCLSSSTQALLFAIFLVASGSLSRREHWAKLGRSKVDAIGDLERGLRLVLIGMNYLKNLNLEVLRSLTLYSLFQQTPFGSQDPWILNGVVVNIAYRLGLHVDPSHAKLSPFDCEMRRRLWWQIACLETKASGEVGAGAHLLPKGGDTRLPANVNDEDLDPALTAQPQEHDGPTEMSFCIMRYEATSITLAQPPGLSIDDILWKQDLSSTNKASRQREEASAKIQSLLDVERKRLDPLERRLCPHPDTDSLHFMARQGRQVLSRIVDLLTRPMEEAPEWGKEVHNPEDNYFRITLAVNEEMLVVKEAAGQRFAWLAGIEFKMPVFYYLAAQMQSRVSGSMADRAWHVVEKTYEFHEELWDLRQKEKMTLANLLIVAWEKRAAYFAVKRMVLPQPLFLDRLEDEVLTIKAEALGIL</sequence>
<proteinExistence type="predicted"/>
<evidence type="ECO:0000313" key="6">
    <source>
        <dbReference type="Proteomes" id="UP000295604"/>
    </source>
</evidence>
<comment type="subcellular location">
    <subcellularLocation>
        <location evidence="1">Nucleus</location>
    </subcellularLocation>
</comment>
<feature type="compositionally biased region" description="Basic and acidic residues" evidence="3">
    <location>
        <begin position="1"/>
        <end position="13"/>
    </location>
</feature>
<protein>
    <submittedName>
        <fullName evidence="5">Aurofusarin cluster transcription factor aurR2</fullName>
    </submittedName>
</protein>
<dbReference type="GO" id="GO:0006351">
    <property type="term" value="P:DNA-templated transcription"/>
    <property type="evidence" value="ECO:0007669"/>
    <property type="project" value="InterPro"/>
</dbReference>
<evidence type="ECO:0000313" key="5">
    <source>
        <dbReference type="EMBL" id="TEA17827.1"/>
    </source>
</evidence>
<dbReference type="Pfam" id="PF04082">
    <property type="entry name" value="Fungal_trans"/>
    <property type="match status" value="1"/>
</dbReference>
<feature type="domain" description="Xylanolytic transcriptional activator regulatory" evidence="4">
    <location>
        <begin position="165"/>
        <end position="351"/>
    </location>
</feature>
<dbReference type="GO" id="GO:0008270">
    <property type="term" value="F:zinc ion binding"/>
    <property type="evidence" value="ECO:0007669"/>
    <property type="project" value="InterPro"/>
</dbReference>
<keyword evidence="6" id="KW-1185">Reference proteome</keyword>
<accession>A0A4R8TIR4</accession>
<comment type="caution">
    <text evidence="5">The sequence shown here is derived from an EMBL/GenBank/DDBJ whole genome shotgun (WGS) entry which is preliminary data.</text>
</comment>
<dbReference type="EMBL" id="QAPF01000078">
    <property type="protein sequence ID" value="TEA17827.1"/>
    <property type="molecule type" value="Genomic_DNA"/>
</dbReference>
<gene>
    <name evidence="5" type="primary">aurR2-4</name>
    <name evidence="5" type="ORF">C8034_v011657</name>
</gene>
<keyword evidence="2" id="KW-0539">Nucleus</keyword>
<dbReference type="GO" id="GO:0005634">
    <property type="term" value="C:nucleus"/>
    <property type="evidence" value="ECO:0007669"/>
    <property type="project" value="UniProtKB-SubCell"/>
</dbReference>
<evidence type="ECO:0000259" key="4">
    <source>
        <dbReference type="Pfam" id="PF04082"/>
    </source>
</evidence>
<dbReference type="PANTHER" id="PTHR31001">
    <property type="entry name" value="UNCHARACTERIZED TRANSCRIPTIONAL REGULATORY PROTEIN"/>
    <property type="match status" value="1"/>
</dbReference>
<feature type="region of interest" description="Disordered" evidence="3">
    <location>
        <begin position="1"/>
        <end position="32"/>
    </location>
</feature>
<dbReference type="AlphaFoldDB" id="A0A4R8TIR4"/>
<dbReference type="GO" id="GO:0003677">
    <property type="term" value="F:DNA binding"/>
    <property type="evidence" value="ECO:0007669"/>
    <property type="project" value="InterPro"/>
</dbReference>
<feature type="compositionally biased region" description="Basic and acidic residues" evidence="3">
    <location>
        <begin position="75"/>
        <end position="84"/>
    </location>
</feature>
<evidence type="ECO:0000256" key="2">
    <source>
        <dbReference type="ARBA" id="ARBA00023242"/>
    </source>
</evidence>